<keyword evidence="12" id="KW-1185">Reference proteome</keyword>
<gene>
    <name evidence="11" type="ORF">KFK09_000917</name>
</gene>
<feature type="transmembrane region" description="Helical" evidence="10">
    <location>
        <begin position="136"/>
        <end position="158"/>
    </location>
</feature>
<dbReference type="InterPro" id="IPR004856">
    <property type="entry name" value="Glyco_trans_ALG6/ALG8"/>
</dbReference>
<dbReference type="EMBL" id="JAGYWB010000001">
    <property type="protein sequence ID" value="KAI0531364.1"/>
    <property type="molecule type" value="Genomic_DNA"/>
</dbReference>
<evidence type="ECO:0000256" key="9">
    <source>
        <dbReference type="ARBA" id="ARBA00023136"/>
    </source>
</evidence>
<organism evidence="11 12">
    <name type="scientific">Dendrobium nobile</name>
    <name type="common">Orchid</name>
    <dbReference type="NCBI Taxonomy" id="94219"/>
    <lineage>
        <taxon>Eukaryota</taxon>
        <taxon>Viridiplantae</taxon>
        <taxon>Streptophyta</taxon>
        <taxon>Embryophyta</taxon>
        <taxon>Tracheophyta</taxon>
        <taxon>Spermatophyta</taxon>
        <taxon>Magnoliopsida</taxon>
        <taxon>Liliopsida</taxon>
        <taxon>Asparagales</taxon>
        <taxon>Orchidaceae</taxon>
        <taxon>Epidendroideae</taxon>
        <taxon>Malaxideae</taxon>
        <taxon>Dendrobiinae</taxon>
        <taxon>Dendrobium</taxon>
    </lineage>
</organism>
<feature type="transmembrane region" description="Helical" evidence="10">
    <location>
        <begin position="198"/>
        <end position="224"/>
    </location>
</feature>
<dbReference type="OrthoDB" id="4983at2759"/>
<comment type="similarity">
    <text evidence="3 10">Belongs to the ALG6/ALG8 glucosyltransferase family.</text>
</comment>
<comment type="subcellular location">
    <subcellularLocation>
        <location evidence="1 10">Endoplasmic reticulum membrane</location>
        <topology evidence="1 10">Multi-pass membrane protein</topology>
    </subcellularLocation>
</comment>
<evidence type="ECO:0000256" key="7">
    <source>
        <dbReference type="ARBA" id="ARBA00022824"/>
    </source>
</evidence>
<evidence type="ECO:0000256" key="5">
    <source>
        <dbReference type="ARBA" id="ARBA00022679"/>
    </source>
</evidence>
<dbReference type="PANTHER" id="PTHR12413:SF1">
    <property type="entry name" value="DOLICHYL PYROPHOSPHATE MAN9GLCNAC2 ALPHA-1,3-GLUCOSYLTRANSFERASE"/>
    <property type="match status" value="1"/>
</dbReference>
<keyword evidence="4 10" id="KW-0328">Glycosyltransferase</keyword>
<comment type="pathway">
    <text evidence="2 10">Protein modification; protein glycosylation.</text>
</comment>
<name>A0A8T3C9U5_DENNO</name>
<reference evidence="11" key="1">
    <citation type="journal article" date="2022" name="Front. Genet.">
        <title>Chromosome-Scale Assembly of the Dendrobium nobile Genome Provides Insights Into the Molecular Mechanism of the Biosynthesis of the Medicinal Active Ingredient of Dendrobium.</title>
        <authorList>
            <person name="Xu Q."/>
            <person name="Niu S.-C."/>
            <person name="Li K.-L."/>
            <person name="Zheng P.-J."/>
            <person name="Zhang X.-J."/>
            <person name="Jia Y."/>
            <person name="Liu Y."/>
            <person name="Niu Y.-X."/>
            <person name="Yu L.-H."/>
            <person name="Chen D.-F."/>
            <person name="Zhang G.-Q."/>
        </authorList>
    </citation>
    <scope>NUCLEOTIDE SEQUENCE</scope>
    <source>
        <tissue evidence="11">Leaf</tissue>
    </source>
</reference>
<dbReference type="Pfam" id="PF03155">
    <property type="entry name" value="Alg6_Alg8"/>
    <property type="match status" value="1"/>
</dbReference>
<feature type="transmembrane region" description="Helical" evidence="10">
    <location>
        <begin position="258"/>
        <end position="275"/>
    </location>
</feature>
<proteinExistence type="inferred from homology"/>
<keyword evidence="6 10" id="KW-0812">Transmembrane</keyword>
<accession>A0A8T3C9U5</accession>
<dbReference type="Proteomes" id="UP000829196">
    <property type="component" value="Unassembled WGS sequence"/>
</dbReference>
<evidence type="ECO:0000256" key="2">
    <source>
        <dbReference type="ARBA" id="ARBA00004922"/>
    </source>
</evidence>
<feature type="transmembrane region" description="Helical" evidence="10">
    <location>
        <begin position="349"/>
        <end position="368"/>
    </location>
</feature>
<keyword evidence="9 10" id="KW-0472">Membrane</keyword>
<comment type="caution">
    <text evidence="11">The sequence shown here is derived from an EMBL/GenBank/DDBJ whole genome shotgun (WGS) entry which is preliminary data.</text>
</comment>
<sequence>MSGKKPTMEEVQSSSEFPWSITTLTPTTSVMIVLFAALVRFLVSLGPYSGRATPPMYGDYEAQRHWMEITLHTPVAEWYRNTSANNLSYWGLDYPPLTAYQSLAHAFLLNSSIPESLALTTSRGFESHGSKLLMRWTVLVSDFLLFFPAAVCFAVVYFRRFGGSGREGSAPWLLAMILLNPCLILIDHGHFQYNCISLGLTLGAIAAILLRHEFVASVLFSLAINHKQMSMYYAPAFFSYLLGKCLKRQNWVLEVGKLGIVVIGTFMFIWWPYLYSMEAAKEVLYRLAPFERGIYEDYVANFWCSTSVVIKWKKLFSIGFLKFLCICTTFFAFLPSCYQQIKAPSDRGFLYGLLNSSFAFYLFSYQVHEKSILMPLLPASLLAQQEPFLFGQLVYCGLLSMFPLLLRDNLILQYTVLFALFGLIFYQNGRHAWEKIPLRRRFLLVLPVVLSLLLHLIYLTLRPPKKYPFLYEALIMLFCFSQFICFTIWTNIQQCSFLDIFHWTKAKKKDV</sequence>
<feature type="transmembrane region" description="Helical" evidence="10">
    <location>
        <begin position="441"/>
        <end position="461"/>
    </location>
</feature>
<dbReference type="PANTHER" id="PTHR12413">
    <property type="entry name" value="DOLICHYL GLYCOSYLTRANSFERASE"/>
    <property type="match status" value="1"/>
</dbReference>
<evidence type="ECO:0000256" key="3">
    <source>
        <dbReference type="ARBA" id="ARBA00008715"/>
    </source>
</evidence>
<feature type="transmembrane region" description="Helical" evidence="10">
    <location>
        <begin position="20"/>
        <end position="43"/>
    </location>
</feature>
<dbReference type="GO" id="GO:0042281">
    <property type="term" value="F:dolichyl pyrophosphate Man9GlcNAc2 alpha-1,3-glucosyltransferase activity"/>
    <property type="evidence" value="ECO:0007669"/>
    <property type="project" value="TreeGrafter"/>
</dbReference>
<keyword evidence="7 10" id="KW-0256">Endoplasmic reticulum</keyword>
<evidence type="ECO:0000256" key="10">
    <source>
        <dbReference type="RuleBase" id="RU363110"/>
    </source>
</evidence>
<feature type="transmembrane region" description="Helical" evidence="10">
    <location>
        <begin position="411"/>
        <end position="429"/>
    </location>
</feature>
<feature type="transmembrane region" description="Helical" evidence="10">
    <location>
        <begin position="315"/>
        <end position="337"/>
    </location>
</feature>
<keyword evidence="8 10" id="KW-1133">Transmembrane helix</keyword>
<evidence type="ECO:0000313" key="12">
    <source>
        <dbReference type="Proteomes" id="UP000829196"/>
    </source>
</evidence>
<dbReference type="GO" id="GO:0005789">
    <property type="term" value="C:endoplasmic reticulum membrane"/>
    <property type="evidence" value="ECO:0007669"/>
    <property type="project" value="UniProtKB-SubCell"/>
</dbReference>
<evidence type="ECO:0000256" key="1">
    <source>
        <dbReference type="ARBA" id="ARBA00004477"/>
    </source>
</evidence>
<evidence type="ECO:0000313" key="11">
    <source>
        <dbReference type="EMBL" id="KAI0531364.1"/>
    </source>
</evidence>
<feature type="transmembrane region" description="Helical" evidence="10">
    <location>
        <begin position="170"/>
        <end position="186"/>
    </location>
</feature>
<dbReference type="EC" id="2.4.1.-" evidence="10"/>
<feature type="transmembrane region" description="Helical" evidence="10">
    <location>
        <begin position="473"/>
        <end position="492"/>
    </location>
</feature>
<evidence type="ECO:0000256" key="4">
    <source>
        <dbReference type="ARBA" id="ARBA00022676"/>
    </source>
</evidence>
<keyword evidence="5 10" id="KW-0808">Transferase</keyword>
<dbReference type="AlphaFoldDB" id="A0A8T3C9U5"/>
<evidence type="ECO:0000256" key="8">
    <source>
        <dbReference type="ARBA" id="ARBA00022989"/>
    </source>
</evidence>
<protein>
    <recommendedName>
        <fullName evidence="10">Alpha-1,3-glucosyltransferase</fullName>
        <ecNumber evidence="10">2.4.1.-</ecNumber>
    </recommendedName>
</protein>
<dbReference type="SMR" id="A0A8T3C9U5"/>
<evidence type="ECO:0000256" key="6">
    <source>
        <dbReference type="ARBA" id="ARBA00022692"/>
    </source>
</evidence>